<dbReference type="AlphaFoldDB" id="A0A8U0HV43"/>
<gene>
    <name evidence="1" type="ORF">M0R89_02480</name>
</gene>
<evidence type="ECO:0000313" key="2">
    <source>
        <dbReference type="Proteomes" id="UP000830729"/>
    </source>
</evidence>
<organism evidence="1 2">
    <name type="scientific">Halorussus limi</name>
    <dbReference type="NCBI Taxonomy" id="2938695"/>
    <lineage>
        <taxon>Archaea</taxon>
        <taxon>Methanobacteriati</taxon>
        <taxon>Methanobacteriota</taxon>
        <taxon>Stenosarchaea group</taxon>
        <taxon>Halobacteria</taxon>
        <taxon>Halobacteriales</taxon>
        <taxon>Haladaptataceae</taxon>
        <taxon>Halorussus</taxon>
    </lineage>
</organism>
<accession>A0A8U0HV43</accession>
<dbReference type="GeneID" id="72184029"/>
<dbReference type="KEGG" id="halx:M0R89_02480"/>
<proteinExistence type="predicted"/>
<sequence>MNEVLPRIRELWGDEDDFQEGGFEYVTFVIENDIRDMAADDWDEDECVEEMADIAINALRALDELGDEAPSDLIMQRLGDRMEGEVDEIIDEYRTMYDNRDERECTLVDR</sequence>
<name>A0A8U0HV43_9EURY</name>
<reference evidence="1 2" key="1">
    <citation type="submission" date="2022-04" db="EMBL/GenBank/DDBJ databases">
        <title>Diverse halophilic archaea isolated from saline environments.</title>
        <authorList>
            <person name="Cui H.-L."/>
        </authorList>
    </citation>
    <scope>NUCLEOTIDE SEQUENCE [LARGE SCALE GENOMIC DNA]</scope>
    <source>
        <strain evidence="1 2">XZYJT49</strain>
    </source>
</reference>
<dbReference type="EMBL" id="CP096659">
    <property type="protein sequence ID" value="UPV74942.1"/>
    <property type="molecule type" value="Genomic_DNA"/>
</dbReference>
<dbReference type="Proteomes" id="UP000830729">
    <property type="component" value="Chromosome"/>
</dbReference>
<keyword evidence="2" id="KW-1185">Reference proteome</keyword>
<dbReference type="RefSeq" id="WP_248650985.1">
    <property type="nucleotide sequence ID" value="NZ_CP096659.1"/>
</dbReference>
<evidence type="ECO:0000313" key="1">
    <source>
        <dbReference type="EMBL" id="UPV74942.1"/>
    </source>
</evidence>
<protein>
    <submittedName>
        <fullName evidence="1">Uncharacterized protein</fullName>
    </submittedName>
</protein>